<sequence>SLGALAGIVAESSAEILSRVVFGKSPNDLTEGEKQQVVALSQVASALATTVAGGNGETAASAMASAKSAVENNFLLPNQVNQMYYKLNKAVENGSSLDEIYDEFSQLSEKQRKELNTGCVNEILCRNTTLNLINESNQTALDFNSFIASFFTKLPANEQEKFLEFIIDENSKSANLIDERRGFIETMVVQMVENYVNNIGSLDKKVSPKIRNFANKTKLSSSPLPVSVPVKVKFSENSVEVTYKSNSKHTPGMPGNRPNAGVEPRNSLELFRNSIEYKVDKNKTVRYAKDSNGNIHRFFGTNGEYHWSGSSGDKNNPLPIPKDLKF</sequence>
<comment type="subcellular location">
    <subcellularLocation>
        <location evidence="1">Target cell</location>
        <location evidence="1">Target cell cytoplasm</location>
    </subcellularLocation>
</comment>
<accession>A0A4Y9JR12</accession>
<dbReference type="InterPro" id="IPR006914">
    <property type="entry name" value="VENN_dom"/>
</dbReference>
<reference evidence="7 8" key="1">
    <citation type="submission" date="2019-03" db="EMBL/GenBank/DDBJ databases">
        <title>Diversity of the mouse oral microbiome.</title>
        <authorList>
            <person name="Joseph S."/>
            <person name="Aduse-Opoku J."/>
            <person name="Curtis M."/>
            <person name="Wade W."/>
            <person name="Hashim A."/>
        </authorList>
    </citation>
    <scope>NUCLEOTIDE SEQUENCE [LARGE SCALE GENOMIC DNA]</scope>
    <source>
        <strain evidence="7 8">WT12</strain>
    </source>
</reference>
<keyword evidence="2" id="KW-0800">Toxin</keyword>
<evidence type="ECO:0000256" key="3">
    <source>
        <dbReference type="ARBA" id="ARBA00022913"/>
    </source>
</evidence>
<evidence type="ECO:0000259" key="6">
    <source>
        <dbReference type="Pfam" id="PF04829"/>
    </source>
</evidence>
<keyword evidence="4" id="KW-0843">Virulence</keyword>
<dbReference type="RefSeq" id="WP_135058714.1">
    <property type="nucleotide sequence ID" value="NZ_JADGLC010000059.1"/>
</dbReference>
<feature type="region of interest" description="Disordered" evidence="5">
    <location>
        <begin position="306"/>
        <end position="326"/>
    </location>
</feature>
<feature type="domain" description="VENN motif-containing" evidence="6">
    <location>
        <begin position="26"/>
        <end position="75"/>
    </location>
</feature>
<gene>
    <name evidence="7" type="ORF">E4T80_12540</name>
</gene>
<evidence type="ECO:0000256" key="1">
    <source>
        <dbReference type="ARBA" id="ARBA00004219"/>
    </source>
</evidence>
<name>A0A4Y9JR12_9PAST</name>
<feature type="region of interest" description="Disordered" evidence="5">
    <location>
        <begin position="244"/>
        <end position="263"/>
    </location>
</feature>
<dbReference type="Proteomes" id="UP000297396">
    <property type="component" value="Unassembled WGS sequence"/>
</dbReference>
<dbReference type="AlphaFoldDB" id="A0A4Y9JR12"/>
<evidence type="ECO:0000256" key="4">
    <source>
        <dbReference type="ARBA" id="ARBA00023026"/>
    </source>
</evidence>
<organism evidence="7 8">
    <name type="scientific">Muribacter muris</name>
    <dbReference type="NCBI Taxonomy" id="67855"/>
    <lineage>
        <taxon>Bacteria</taxon>
        <taxon>Pseudomonadati</taxon>
        <taxon>Pseudomonadota</taxon>
        <taxon>Gammaproteobacteria</taxon>
        <taxon>Pasteurellales</taxon>
        <taxon>Pasteurellaceae</taxon>
        <taxon>Muribacter</taxon>
    </lineage>
</organism>
<evidence type="ECO:0000313" key="8">
    <source>
        <dbReference type="Proteomes" id="UP000297396"/>
    </source>
</evidence>
<comment type="caution">
    <text evidence="7">The sequence shown here is derived from an EMBL/GenBank/DDBJ whole genome shotgun (WGS) entry which is preliminary data.</text>
</comment>
<dbReference type="OrthoDB" id="9182528at2"/>
<dbReference type="Pfam" id="PF04829">
    <property type="entry name" value="PT-VENN"/>
    <property type="match status" value="1"/>
</dbReference>
<evidence type="ECO:0000256" key="2">
    <source>
        <dbReference type="ARBA" id="ARBA00022656"/>
    </source>
</evidence>
<keyword evidence="3" id="KW-1266">Target cell cytoplasm</keyword>
<dbReference type="EMBL" id="SPPA01000059">
    <property type="protein sequence ID" value="TFV07150.1"/>
    <property type="molecule type" value="Genomic_DNA"/>
</dbReference>
<evidence type="ECO:0000256" key="5">
    <source>
        <dbReference type="SAM" id="MobiDB-lite"/>
    </source>
</evidence>
<dbReference type="GO" id="GO:0090729">
    <property type="term" value="F:toxin activity"/>
    <property type="evidence" value="ECO:0007669"/>
    <property type="project" value="UniProtKB-KW"/>
</dbReference>
<evidence type="ECO:0000313" key="7">
    <source>
        <dbReference type="EMBL" id="TFV07150.1"/>
    </source>
</evidence>
<proteinExistence type="predicted"/>
<protein>
    <recommendedName>
        <fullName evidence="6">VENN motif-containing domain-containing protein</fullName>
    </recommendedName>
</protein>
<feature type="non-terminal residue" evidence="7">
    <location>
        <position position="1"/>
    </location>
</feature>